<comment type="caution">
    <text evidence="1">The sequence shown here is derived from an EMBL/GenBank/DDBJ whole genome shotgun (WGS) entry which is preliminary data.</text>
</comment>
<reference evidence="1" key="1">
    <citation type="journal article" date="2015" name="Nature">
        <title>Complex archaea that bridge the gap between prokaryotes and eukaryotes.</title>
        <authorList>
            <person name="Spang A."/>
            <person name="Saw J.H."/>
            <person name="Jorgensen S.L."/>
            <person name="Zaremba-Niedzwiedzka K."/>
            <person name="Martijn J."/>
            <person name="Lind A.E."/>
            <person name="van Eijk R."/>
            <person name="Schleper C."/>
            <person name="Guy L."/>
            <person name="Ettema T.J."/>
        </authorList>
    </citation>
    <scope>NUCLEOTIDE SEQUENCE</scope>
</reference>
<accession>A0A0F9SUP9</accession>
<organism evidence="1">
    <name type="scientific">marine sediment metagenome</name>
    <dbReference type="NCBI Taxonomy" id="412755"/>
    <lineage>
        <taxon>unclassified sequences</taxon>
        <taxon>metagenomes</taxon>
        <taxon>ecological metagenomes</taxon>
    </lineage>
</organism>
<gene>
    <name evidence="1" type="ORF">LCGC14_0809480</name>
</gene>
<proteinExistence type="predicted"/>
<protein>
    <submittedName>
        <fullName evidence="1">Uncharacterized protein</fullName>
    </submittedName>
</protein>
<dbReference type="EMBL" id="LAZR01002224">
    <property type="protein sequence ID" value="KKN32863.1"/>
    <property type="molecule type" value="Genomic_DNA"/>
</dbReference>
<name>A0A0F9SUP9_9ZZZZ</name>
<evidence type="ECO:0000313" key="1">
    <source>
        <dbReference type="EMBL" id="KKN32863.1"/>
    </source>
</evidence>
<dbReference type="AlphaFoldDB" id="A0A0F9SUP9"/>
<sequence length="75" mass="8830">MKNKRIVRLAELIGGWPRGTRVSIDNISIDDMEKHITKEIKSLKLQVSDLMDLVDRIKRDSKMKELFLRNILLPR</sequence>